<keyword evidence="2" id="KW-1185">Reference proteome</keyword>
<evidence type="ECO:0000313" key="1">
    <source>
        <dbReference type="EMBL" id="MDQ0363858.1"/>
    </source>
</evidence>
<dbReference type="RefSeq" id="WP_307234814.1">
    <property type="nucleotide sequence ID" value="NZ_JAUSUZ010000001.1"/>
</dbReference>
<name>A0AAE4AXA0_9ACTN</name>
<accession>A0AAE4AXA0</accession>
<dbReference type="Proteomes" id="UP001240236">
    <property type="component" value="Unassembled WGS sequence"/>
</dbReference>
<dbReference type="EMBL" id="JAUSUZ010000001">
    <property type="protein sequence ID" value="MDQ0363858.1"/>
    <property type="molecule type" value="Genomic_DNA"/>
</dbReference>
<organism evidence="1 2">
    <name type="scientific">Catenuloplanes indicus</name>
    <dbReference type="NCBI Taxonomy" id="137267"/>
    <lineage>
        <taxon>Bacteria</taxon>
        <taxon>Bacillati</taxon>
        <taxon>Actinomycetota</taxon>
        <taxon>Actinomycetes</taxon>
        <taxon>Micromonosporales</taxon>
        <taxon>Micromonosporaceae</taxon>
        <taxon>Catenuloplanes</taxon>
    </lineage>
</organism>
<evidence type="ECO:0000313" key="2">
    <source>
        <dbReference type="Proteomes" id="UP001240236"/>
    </source>
</evidence>
<proteinExistence type="predicted"/>
<sequence>MRGDLLCAPNLIGRPGLGLSEVMRDVDLIVSVAPGGAGSRR</sequence>
<comment type="caution">
    <text evidence="1">The sequence shown here is derived from an EMBL/GenBank/DDBJ whole genome shotgun (WGS) entry which is preliminary data.</text>
</comment>
<protein>
    <submittedName>
        <fullName evidence="1">Uncharacterized protein</fullName>
    </submittedName>
</protein>
<gene>
    <name evidence="1" type="ORF">J2S42_000527</name>
</gene>
<reference evidence="1 2" key="1">
    <citation type="submission" date="2023-07" db="EMBL/GenBank/DDBJ databases">
        <title>Sequencing the genomes of 1000 actinobacteria strains.</title>
        <authorList>
            <person name="Klenk H.-P."/>
        </authorList>
    </citation>
    <scope>NUCLEOTIDE SEQUENCE [LARGE SCALE GENOMIC DNA]</scope>
    <source>
        <strain evidence="1 2">DSM 44709</strain>
    </source>
</reference>
<dbReference type="AlphaFoldDB" id="A0AAE4AXA0"/>